<evidence type="ECO:0000313" key="2">
    <source>
        <dbReference type="Proteomes" id="UP001153678"/>
    </source>
</evidence>
<reference evidence="1" key="1">
    <citation type="submission" date="2022-08" db="EMBL/GenBank/DDBJ databases">
        <authorList>
            <person name="Kallberg Y."/>
            <person name="Tangrot J."/>
            <person name="Rosling A."/>
        </authorList>
    </citation>
    <scope>NUCLEOTIDE SEQUENCE</scope>
    <source>
        <strain evidence="1">Wild A</strain>
    </source>
</reference>
<evidence type="ECO:0000313" key="1">
    <source>
        <dbReference type="EMBL" id="CAI2185269.1"/>
    </source>
</evidence>
<keyword evidence="2" id="KW-1185">Reference proteome</keyword>
<proteinExistence type="predicted"/>
<dbReference type="AlphaFoldDB" id="A0A9W4X470"/>
<name>A0A9W4X470_9GLOM</name>
<accession>A0A9W4X470</accession>
<sequence>MNRQRNNRAANNQNRRDRVVERDNLVANINRARIFPPYVQNPNRILSLLRRNSRRPKRKYHGYDLIYVITKEEARIHNHVTDDIIVRNVANVLWRESTRGQKEQYISLARDVNYLI</sequence>
<organism evidence="1 2">
    <name type="scientific">Funneliformis geosporum</name>
    <dbReference type="NCBI Taxonomy" id="1117311"/>
    <lineage>
        <taxon>Eukaryota</taxon>
        <taxon>Fungi</taxon>
        <taxon>Fungi incertae sedis</taxon>
        <taxon>Mucoromycota</taxon>
        <taxon>Glomeromycotina</taxon>
        <taxon>Glomeromycetes</taxon>
        <taxon>Glomerales</taxon>
        <taxon>Glomeraceae</taxon>
        <taxon>Funneliformis</taxon>
    </lineage>
</organism>
<dbReference type="EMBL" id="CAMKVN010003638">
    <property type="protein sequence ID" value="CAI2185269.1"/>
    <property type="molecule type" value="Genomic_DNA"/>
</dbReference>
<comment type="caution">
    <text evidence="1">The sequence shown here is derived from an EMBL/GenBank/DDBJ whole genome shotgun (WGS) entry which is preliminary data.</text>
</comment>
<gene>
    <name evidence="1" type="ORF">FWILDA_LOCUS11992</name>
</gene>
<dbReference type="OrthoDB" id="10452488at2759"/>
<dbReference type="Proteomes" id="UP001153678">
    <property type="component" value="Unassembled WGS sequence"/>
</dbReference>
<protein>
    <submittedName>
        <fullName evidence="1">220_t:CDS:1</fullName>
    </submittedName>
</protein>